<dbReference type="GO" id="GO:0007076">
    <property type="term" value="P:mitotic chromosome condensation"/>
    <property type="evidence" value="ECO:0007669"/>
    <property type="project" value="InterPro"/>
</dbReference>
<evidence type="ECO:0000256" key="5">
    <source>
        <dbReference type="ARBA" id="ARBA00022618"/>
    </source>
</evidence>
<dbReference type="SUPFAM" id="SSF48371">
    <property type="entry name" value="ARM repeat"/>
    <property type="match status" value="1"/>
</dbReference>
<keyword evidence="5 10" id="KW-0132">Cell division</keyword>
<comment type="similarity">
    <text evidence="3 10">Belongs to the CND1 (condensin subunit 1) family.</text>
</comment>
<evidence type="ECO:0000256" key="6">
    <source>
        <dbReference type="ARBA" id="ARBA00022776"/>
    </source>
</evidence>
<evidence type="ECO:0000256" key="12">
    <source>
        <dbReference type="SAM" id="MobiDB-lite"/>
    </source>
</evidence>
<feature type="region of interest" description="Disordered" evidence="12">
    <location>
        <begin position="1290"/>
        <end position="1416"/>
    </location>
</feature>
<dbReference type="PANTHER" id="PTHR14222:SF2">
    <property type="entry name" value="CONDENSIN COMPLEX SUBUNIT 1"/>
    <property type="match status" value="1"/>
</dbReference>
<dbReference type="EMBL" id="CVRI01000021">
    <property type="protein sequence ID" value="CRK91778.1"/>
    <property type="molecule type" value="Genomic_DNA"/>
</dbReference>
<feature type="domain" description="Condensin complex subunit 1 N-terminal" evidence="14">
    <location>
        <begin position="76"/>
        <end position="226"/>
    </location>
</feature>
<keyword evidence="9 10" id="KW-0131">Cell cycle</keyword>
<dbReference type="GO" id="GO:0051301">
    <property type="term" value="P:cell division"/>
    <property type="evidence" value="ECO:0007669"/>
    <property type="project" value="UniProtKB-KW"/>
</dbReference>
<reference evidence="15 16" key="1">
    <citation type="submission" date="2015-04" db="EMBL/GenBank/DDBJ databases">
        <authorList>
            <person name="Syromyatnikov M.Y."/>
            <person name="Popov V.N."/>
        </authorList>
    </citation>
    <scope>NUCLEOTIDE SEQUENCE [LARGE SCALE GENOMIC DNA]</scope>
</reference>
<comment type="subcellular location">
    <subcellularLocation>
        <location evidence="2">Chromosome</location>
    </subcellularLocation>
    <subcellularLocation>
        <location evidence="1">Nucleus</location>
    </subcellularLocation>
</comment>
<dbReference type="InterPro" id="IPR016024">
    <property type="entry name" value="ARM-type_fold"/>
</dbReference>
<feature type="domain" description="Condensin complex subunit 1 C-terminal" evidence="13">
    <location>
        <begin position="1063"/>
        <end position="1223"/>
    </location>
</feature>
<evidence type="ECO:0000256" key="2">
    <source>
        <dbReference type="ARBA" id="ARBA00004286"/>
    </source>
</evidence>
<dbReference type="PIRSF" id="PIRSF017127">
    <property type="entry name" value="Condensin_D2"/>
    <property type="match status" value="1"/>
</dbReference>
<dbReference type="InterPro" id="IPR007673">
    <property type="entry name" value="Condensin_cplx_su1"/>
</dbReference>
<feature type="compositionally biased region" description="Acidic residues" evidence="12">
    <location>
        <begin position="965"/>
        <end position="974"/>
    </location>
</feature>
<dbReference type="Gene3D" id="1.25.10.10">
    <property type="entry name" value="Leucine-rich Repeat Variant"/>
    <property type="match status" value="2"/>
</dbReference>
<comment type="function">
    <text evidence="10">Regulatory subunit of the condensin complex, a complex required for conversion of interphase chromatin into mitotic-like condense chromosomes. The condensin complex probably introduces positive supercoils into relaxed DNA in the presence of type I topoisomerases and converts nicked DNA into positive knotted forms in the presence of type II topoisomerases.</text>
</comment>
<dbReference type="GO" id="GO:0000796">
    <property type="term" value="C:condensin complex"/>
    <property type="evidence" value="ECO:0007669"/>
    <property type="project" value="TreeGrafter"/>
</dbReference>
<evidence type="ECO:0000256" key="11">
    <source>
        <dbReference type="SAM" id="Coils"/>
    </source>
</evidence>
<dbReference type="STRING" id="568069.A0A1J1HW51"/>
<sequence>MEFDFVLPQKHEDLLNTTGNCYCVNHIINEKECGEKLRLARLALTEHGTTFIFDHYDVFHSIIVHCKHLQSQTIFRAMDLLYKSVDALGKVLAEFLQQSNSSVKERHGMLNALKMLIYSQVTLVKFVDKEVITNDGKKSKKQSPEDLTQGKWEEMRYSALLQLFNILQLPLGGLWDPPIAEEPFVNLCGDFAYRTLDHPSIKSSNVHDTSFQILGTLLKNYNHALVFPIQIFELLKSSEMSAIAIANGVPILAENFGIQTIVKVIIDQIVSGLDNSSGGSVVKNISAFLTELGNVSPKLVMPYIRDIADELLNLESYLLRICVLQVMTEILVGELNGEELSQEEKDTRDEYLDNIFEHIHDVNAHVRSKALGMWIHLKQENAIPLVWITPVLDRATMRLEDRSNLVRKNVIILIKSFLERNPYAAKLSLEELEQRYEEKLKELSDFREKMTKEADKMDEVNEKWDEVLIEMKPFIISCLALESIKEEGIRPEDCDNLFLKFPQMLADKEYERLILLTRRAEELNGNWETIKEMEPIHAQVYFAMLLKSYYMLQNSCKSYEEEYKKTDTAVRFLENSLEFSRVIVNAVPKLQELLMSKVESDVTEAINFFTSAYQFGIKNTESGMCQLLYLVWTVSKDKRGPVRDAYKCVLFTTDHQGRAHDVKAVNNLMRFIEKVTFSQFVAFEELLREFLESGDIGAGMIQVMFEIYTKKLDNVTNNDSRLALQLLVICSSAKPEIAIRNSSIIEKLCFEDQEGEKDSRIYTLTLDFLMNVHGDKDENTYKRLNGDDQKVANVIAMYRKYFLNDQTMNFDDVCSKTFQFIYKMCHLPNIISQELIKDLWNEILLISKDLQVDGCQNEGENNPSEIISQNPTDVFSQLTQETANNTLLKMPMKLASRFIFMLGYVAMKELIYLDVDIFSNLKHRQDLTSHLKSKKGPVDKLRNSIANMSASSVKRRSTIHHAPGEEEENPEEDIVGQSTDDAFADQINSICEKEMLFHKDSIFRRFIPMIVDFLKHPAKYNHPELQRSALLSLLHFMSVSSEFCEKYMQFLMNVFQHNQDIDIKCNVIIGMSDLTFRFPNVIEPWSGHLYSTLYDENRDLRLTSVRILSHLISHEMILVKGQISDLAMCLVDKDDEIRSTTEVFFKEIANKSNILYNVLPDIISRLSDPKLKLEEGKYQIIMKYIMGLIHKDRQVEGLVEKLCFRFKVTEQERQWRDISYCLSLLTYTEKTIKKLTDNIILFKDKVQVDEVYEYFKQIISNTSKLAKPELKAVVQDFEMKLEECLAVNDNPAITNDDNQETIKRRIKLPVDKRPGRSKTNKKVPQTRGRNRKAAEENSESSLSSSSSDSELENHPPRRQKGARKVEPRKIINTDSEEEVASTANKRQTSVRARRITKVVQEETSSGKKRLSENNSF</sequence>
<keyword evidence="8" id="KW-0539">Nucleus</keyword>
<keyword evidence="11" id="KW-0175">Coiled coil</keyword>
<proteinExistence type="inferred from homology"/>
<dbReference type="InterPro" id="IPR032682">
    <property type="entry name" value="Cnd1_C"/>
</dbReference>
<dbReference type="PANTHER" id="PTHR14222">
    <property type="entry name" value="CONDENSIN"/>
    <property type="match status" value="1"/>
</dbReference>
<dbReference type="Pfam" id="PF12922">
    <property type="entry name" value="Cnd1_N"/>
    <property type="match status" value="1"/>
</dbReference>
<keyword evidence="4" id="KW-0158">Chromosome</keyword>
<evidence type="ECO:0000313" key="16">
    <source>
        <dbReference type="Proteomes" id="UP000183832"/>
    </source>
</evidence>
<evidence type="ECO:0000259" key="13">
    <source>
        <dbReference type="Pfam" id="PF12717"/>
    </source>
</evidence>
<evidence type="ECO:0000256" key="3">
    <source>
        <dbReference type="ARBA" id="ARBA00009606"/>
    </source>
</evidence>
<dbReference type="GO" id="GO:0005634">
    <property type="term" value="C:nucleus"/>
    <property type="evidence" value="ECO:0007669"/>
    <property type="project" value="UniProtKB-SubCell"/>
</dbReference>
<dbReference type="InterPro" id="IPR011989">
    <property type="entry name" value="ARM-like"/>
</dbReference>
<evidence type="ECO:0000259" key="14">
    <source>
        <dbReference type="Pfam" id="PF12922"/>
    </source>
</evidence>
<feature type="region of interest" description="Disordered" evidence="12">
    <location>
        <begin position="950"/>
        <end position="975"/>
    </location>
</feature>
<gene>
    <name evidence="15" type="ORF">CLUMA_CG005410</name>
</gene>
<accession>A0A1J1HW51</accession>
<evidence type="ECO:0000256" key="1">
    <source>
        <dbReference type="ARBA" id="ARBA00004123"/>
    </source>
</evidence>
<protein>
    <recommendedName>
        <fullName evidence="10">Condensin complex subunit 1</fullName>
    </recommendedName>
</protein>
<name>A0A1J1HW51_9DIPT</name>
<dbReference type="OrthoDB" id="436262at2759"/>
<dbReference type="InterPro" id="IPR026971">
    <property type="entry name" value="CND1/NCAPD3"/>
</dbReference>
<feature type="compositionally biased region" description="Basic and acidic residues" evidence="12">
    <location>
        <begin position="1300"/>
        <end position="1314"/>
    </location>
</feature>
<dbReference type="InterPro" id="IPR024324">
    <property type="entry name" value="Condensin_cplx_su1_N"/>
</dbReference>
<evidence type="ECO:0000256" key="9">
    <source>
        <dbReference type="ARBA" id="ARBA00023306"/>
    </source>
</evidence>
<organism evidence="15 16">
    <name type="scientific">Clunio marinus</name>
    <dbReference type="NCBI Taxonomy" id="568069"/>
    <lineage>
        <taxon>Eukaryota</taxon>
        <taxon>Metazoa</taxon>
        <taxon>Ecdysozoa</taxon>
        <taxon>Arthropoda</taxon>
        <taxon>Hexapoda</taxon>
        <taxon>Insecta</taxon>
        <taxon>Pterygota</taxon>
        <taxon>Neoptera</taxon>
        <taxon>Endopterygota</taxon>
        <taxon>Diptera</taxon>
        <taxon>Nematocera</taxon>
        <taxon>Chironomoidea</taxon>
        <taxon>Chironomidae</taxon>
        <taxon>Clunio</taxon>
    </lineage>
</organism>
<dbReference type="Pfam" id="PF12717">
    <property type="entry name" value="Cnd1"/>
    <property type="match status" value="1"/>
</dbReference>
<evidence type="ECO:0000256" key="7">
    <source>
        <dbReference type="ARBA" id="ARBA00023067"/>
    </source>
</evidence>
<keyword evidence="16" id="KW-1185">Reference proteome</keyword>
<feature type="coiled-coil region" evidence="11">
    <location>
        <begin position="429"/>
        <end position="463"/>
    </location>
</feature>
<evidence type="ECO:0000313" key="15">
    <source>
        <dbReference type="EMBL" id="CRK91778.1"/>
    </source>
</evidence>
<keyword evidence="6 10" id="KW-0498">Mitosis</keyword>
<dbReference type="GO" id="GO:0042393">
    <property type="term" value="F:histone binding"/>
    <property type="evidence" value="ECO:0007669"/>
    <property type="project" value="TreeGrafter"/>
</dbReference>
<dbReference type="GO" id="GO:0010032">
    <property type="term" value="P:meiotic chromosome condensation"/>
    <property type="evidence" value="ECO:0007669"/>
    <property type="project" value="TreeGrafter"/>
</dbReference>
<feature type="compositionally biased region" description="Polar residues" evidence="12">
    <location>
        <begin position="1381"/>
        <end position="1390"/>
    </location>
</feature>
<feature type="compositionally biased region" description="Low complexity" evidence="12">
    <location>
        <begin position="1339"/>
        <end position="1348"/>
    </location>
</feature>
<dbReference type="Proteomes" id="UP000183832">
    <property type="component" value="Unassembled WGS sequence"/>
</dbReference>
<dbReference type="GO" id="GO:0000779">
    <property type="term" value="C:condensed chromosome, centromeric region"/>
    <property type="evidence" value="ECO:0007669"/>
    <property type="project" value="TreeGrafter"/>
</dbReference>
<evidence type="ECO:0000256" key="8">
    <source>
        <dbReference type="ARBA" id="ARBA00023242"/>
    </source>
</evidence>
<keyword evidence="7 10" id="KW-0226">DNA condensation</keyword>
<evidence type="ECO:0000256" key="4">
    <source>
        <dbReference type="ARBA" id="ARBA00022454"/>
    </source>
</evidence>
<evidence type="ECO:0000256" key="10">
    <source>
        <dbReference type="PIRNR" id="PIRNR017127"/>
    </source>
</evidence>